<comment type="caution">
    <text evidence="3">The sequence shown here is derived from an EMBL/GenBank/DDBJ whole genome shotgun (WGS) entry which is preliminary data.</text>
</comment>
<keyword evidence="2" id="KW-0472">Membrane</keyword>
<keyword evidence="2" id="KW-0812">Transmembrane</keyword>
<name>A0A2T0MR50_9ACTN</name>
<dbReference type="InterPro" id="IPR025238">
    <property type="entry name" value="DUF4184"/>
</dbReference>
<accession>A0A2T0MR50</accession>
<sequence>MPFTLSHVVAILPARRWLPPSALAVGAVVPDVPYYLPLPFSSASTHAWWGAPLLGLPAGVLLLVLFHQVLRAPLTGLAPAGLRARLPEAVRPAPVAVVAGLLAGMATHLLWDAFTQVGGPAVMHWEALRQPVAGAHRVFNVLMYVSSAGGLLILAGWLVRWYRRTPARPVPPPDLAGHSHGEVPPDFAGRGAVSPGLAGRVRGLVLAAATLATAAGAAVGLASDRAAVSDYDLVRSTILGGADGAAAALACYVLAWHAWTAFSRRPSRWRGEQEGRRRTGSAGPNRPAP</sequence>
<feature type="transmembrane region" description="Helical" evidence="2">
    <location>
        <begin position="204"/>
        <end position="222"/>
    </location>
</feature>
<feature type="transmembrane region" description="Helical" evidence="2">
    <location>
        <begin position="141"/>
        <end position="159"/>
    </location>
</feature>
<reference evidence="3 4" key="1">
    <citation type="submission" date="2018-03" db="EMBL/GenBank/DDBJ databases">
        <title>Genomic Encyclopedia of Type Strains, Phase III (KMG-III): the genomes of soil and plant-associated and newly described type strains.</title>
        <authorList>
            <person name="Whitman W."/>
        </authorList>
    </citation>
    <scope>NUCLEOTIDE SEQUENCE [LARGE SCALE GENOMIC DNA]</scope>
    <source>
        <strain evidence="3 4">CGMCC 4.7104</strain>
    </source>
</reference>
<protein>
    <submittedName>
        <fullName evidence="3">Uncharacterized protein DUF4184</fullName>
    </submittedName>
</protein>
<evidence type="ECO:0000256" key="2">
    <source>
        <dbReference type="SAM" id="Phobius"/>
    </source>
</evidence>
<dbReference type="EMBL" id="PVNG01000016">
    <property type="protein sequence ID" value="PRX60724.1"/>
    <property type="molecule type" value="Genomic_DNA"/>
</dbReference>
<evidence type="ECO:0000256" key="1">
    <source>
        <dbReference type="SAM" id="MobiDB-lite"/>
    </source>
</evidence>
<feature type="transmembrane region" description="Helical" evidence="2">
    <location>
        <begin position="48"/>
        <end position="70"/>
    </location>
</feature>
<evidence type="ECO:0000313" key="4">
    <source>
        <dbReference type="Proteomes" id="UP000238312"/>
    </source>
</evidence>
<dbReference type="AlphaFoldDB" id="A0A2T0MR50"/>
<feature type="transmembrane region" description="Helical" evidence="2">
    <location>
        <begin position="242"/>
        <end position="262"/>
    </location>
</feature>
<evidence type="ECO:0000313" key="3">
    <source>
        <dbReference type="EMBL" id="PRX60724.1"/>
    </source>
</evidence>
<proteinExistence type="predicted"/>
<feature type="region of interest" description="Disordered" evidence="1">
    <location>
        <begin position="266"/>
        <end position="289"/>
    </location>
</feature>
<keyword evidence="2" id="KW-1133">Transmembrane helix</keyword>
<dbReference type="OrthoDB" id="8481923at2"/>
<keyword evidence="4" id="KW-1185">Reference proteome</keyword>
<dbReference type="Pfam" id="PF13803">
    <property type="entry name" value="DUF4184"/>
    <property type="match status" value="1"/>
</dbReference>
<organism evidence="3 4">
    <name type="scientific">Nonomuraea fuscirosea</name>
    <dbReference type="NCBI Taxonomy" id="1291556"/>
    <lineage>
        <taxon>Bacteria</taxon>
        <taxon>Bacillati</taxon>
        <taxon>Actinomycetota</taxon>
        <taxon>Actinomycetes</taxon>
        <taxon>Streptosporangiales</taxon>
        <taxon>Streptosporangiaceae</taxon>
        <taxon>Nonomuraea</taxon>
    </lineage>
</organism>
<dbReference type="RefSeq" id="WP_106246631.1">
    <property type="nucleotide sequence ID" value="NZ_PVNG01000016.1"/>
</dbReference>
<dbReference type="Proteomes" id="UP000238312">
    <property type="component" value="Unassembled WGS sequence"/>
</dbReference>
<gene>
    <name evidence="3" type="ORF">B0I32_116115</name>
</gene>
<feature type="transmembrane region" description="Helical" evidence="2">
    <location>
        <begin position="90"/>
        <end position="111"/>
    </location>
</feature>